<dbReference type="AlphaFoldDB" id="A0A0J6Y9A2"/>
<feature type="region of interest" description="Disordered" evidence="3">
    <location>
        <begin position="1"/>
        <end position="140"/>
    </location>
</feature>
<dbReference type="STRING" id="404692.A0A0J6Y9A2"/>
<dbReference type="Proteomes" id="UP000054565">
    <property type="component" value="Unassembled WGS sequence"/>
</dbReference>
<dbReference type="OrthoDB" id="5356836at2759"/>
<evidence type="ECO:0000313" key="6">
    <source>
        <dbReference type="Proteomes" id="UP000054565"/>
    </source>
</evidence>
<keyword evidence="2" id="KW-0521">NADP</keyword>
<feature type="compositionally biased region" description="Polar residues" evidence="3">
    <location>
        <begin position="104"/>
        <end position="124"/>
    </location>
</feature>
<evidence type="ECO:0000256" key="1">
    <source>
        <dbReference type="ARBA" id="ARBA00006328"/>
    </source>
</evidence>
<dbReference type="SUPFAM" id="SSF51735">
    <property type="entry name" value="NAD(P)-binding Rossmann-fold domains"/>
    <property type="match status" value="1"/>
</dbReference>
<dbReference type="PANTHER" id="PTHR42748:SF5">
    <property type="entry name" value="NITROGEN METABOLITE REPRESSION PROTEIN NMRA"/>
    <property type="match status" value="1"/>
</dbReference>
<evidence type="ECO:0000256" key="3">
    <source>
        <dbReference type="SAM" id="MobiDB-lite"/>
    </source>
</evidence>
<sequence>MYTSATGVPKLFQVTSPSGRYRRTLIGRRSSAARNRQAQFQFRSHQEVGRRRPPPAAAAEEEGGEEEEKRAGSPTRQKRKSQGAKEGTFPPTYKLGAPPGAGRTLSQAVSTPQSLAHILSTSGTPERERNREKQKKKKKVGSFNFFPPFAEPRFASRPVESTPLQLFSPLFHLQGPPEPDQTAFGIHPLIPSDLLPLSRRRLSRLSSYLLLLLLLLLPRRRIPGTPLDNRIRMTQTKTIAVVNAAGRQAASLIRVASAVGYHVRAQIHSLEGVIPQELKNLPNVTLLKGPLLNNDALMNSLFEGAQLAFINTTSQAGDEVAIGRALADAAKRAGTVQHYIYSSMPDHSIYNPHWPSLPLWSCKFAVENYVRQLGLPATFVYAGIYNNNFTSLPYPLFCMELMADGGFEWRAPFHPDIPLPWLDAEHDVGPTILQIFKDGPKKWNGHRIAMSFETLTPRQVCDAFSRALDRRCTYVHVPKIEIRVSVPTGYREQLEGIEVLFGQMCAPFFPNPEFNHPTTGPRAGKTIIPEPDQDGVVALPLVDEARTLWEGWRSMEEYAREAFPVEEEANGLDWMF</sequence>
<protein>
    <submittedName>
        <fullName evidence="5">Nitrogen metabolite repression regulator NmrA</fullName>
    </submittedName>
</protein>
<accession>A0A0J6Y9A2</accession>
<dbReference type="GO" id="GO:0005634">
    <property type="term" value="C:nucleus"/>
    <property type="evidence" value="ECO:0007669"/>
    <property type="project" value="TreeGrafter"/>
</dbReference>
<dbReference type="Gene3D" id="3.90.25.10">
    <property type="entry name" value="UDP-galactose 4-epimerase, domain 1"/>
    <property type="match status" value="1"/>
</dbReference>
<proteinExistence type="inferred from homology"/>
<feature type="domain" description="NmrA-like" evidence="4">
    <location>
        <begin position="235"/>
        <end position="559"/>
    </location>
</feature>
<evidence type="ECO:0000259" key="4">
    <source>
        <dbReference type="Pfam" id="PF05368"/>
    </source>
</evidence>
<dbReference type="EMBL" id="DS028094">
    <property type="protein sequence ID" value="KMP03609.1"/>
    <property type="molecule type" value="Genomic_DNA"/>
</dbReference>
<feature type="compositionally biased region" description="Low complexity" evidence="3">
    <location>
        <begin position="28"/>
        <end position="43"/>
    </location>
</feature>
<dbReference type="PANTHER" id="PTHR42748">
    <property type="entry name" value="NITROGEN METABOLITE REPRESSION PROTEIN NMRA FAMILY MEMBER"/>
    <property type="match status" value="1"/>
</dbReference>
<dbReference type="InterPro" id="IPR036291">
    <property type="entry name" value="NAD(P)-bd_dom_sf"/>
</dbReference>
<dbReference type="InterPro" id="IPR051164">
    <property type="entry name" value="NmrA-like_oxidored"/>
</dbReference>
<name>A0A0J6Y9A2_COCIT</name>
<evidence type="ECO:0000313" key="5">
    <source>
        <dbReference type="EMBL" id="KMP03609.1"/>
    </source>
</evidence>
<dbReference type="InterPro" id="IPR008030">
    <property type="entry name" value="NmrA-like"/>
</dbReference>
<reference evidence="6" key="1">
    <citation type="journal article" date="2010" name="Genome Res.">
        <title>Population genomic sequencing of Coccidioides fungi reveals recent hybridization and transposon control.</title>
        <authorList>
            <person name="Neafsey D.E."/>
            <person name="Barker B.M."/>
            <person name="Sharpton T.J."/>
            <person name="Stajich J.E."/>
            <person name="Park D.J."/>
            <person name="Whiston E."/>
            <person name="Hung C.-Y."/>
            <person name="McMahan C."/>
            <person name="White J."/>
            <person name="Sykes S."/>
            <person name="Heiman D."/>
            <person name="Young S."/>
            <person name="Zeng Q."/>
            <person name="Abouelleil A."/>
            <person name="Aftuck L."/>
            <person name="Bessette D."/>
            <person name="Brown A."/>
            <person name="FitzGerald M."/>
            <person name="Lui A."/>
            <person name="Macdonald J.P."/>
            <person name="Priest M."/>
            <person name="Orbach M.J."/>
            <person name="Galgiani J.N."/>
            <person name="Kirkland T.N."/>
            <person name="Cole G.T."/>
            <person name="Birren B.W."/>
            <person name="Henn M.R."/>
            <person name="Taylor J.W."/>
            <person name="Rounsley S.D."/>
        </authorList>
    </citation>
    <scope>NUCLEOTIDE SEQUENCE [LARGE SCALE GENOMIC DNA]</scope>
    <source>
        <strain evidence="6">RMSCC 2394</strain>
    </source>
</reference>
<organism evidence="5 6">
    <name type="scientific">Coccidioides immitis RMSCC 2394</name>
    <dbReference type="NCBI Taxonomy" id="404692"/>
    <lineage>
        <taxon>Eukaryota</taxon>
        <taxon>Fungi</taxon>
        <taxon>Dikarya</taxon>
        <taxon>Ascomycota</taxon>
        <taxon>Pezizomycotina</taxon>
        <taxon>Eurotiomycetes</taxon>
        <taxon>Eurotiomycetidae</taxon>
        <taxon>Onygenales</taxon>
        <taxon>Onygenaceae</taxon>
        <taxon>Coccidioides</taxon>
    </lineage>
</organism>
<dbReference type="Pfam" id="PF05368">
    <property type="entry name" value="NmrA"/>
    <property type="match status" value="1"/>
</dbReference>
<comment type="similarity">
    <text evidence="1">Belongs to the NmrA-type oxidoreductase family.</text>
</comment>
<dbReference type="Gene3D" id="3.40.50.720">
    <property type="entry name" value="NAD(P)-binding Rossmann-like Domain"/>
    <property type="match status" value="1"/>
</dbReference>
<gene>
    <name evidence="5" type="ORF">CIRG_03301</name>
</gene>
<evidence type="ECO:0000256" key="2">
    <source>
        <dbReference type="ARBA" id="ARBA00022857"/>
    </source>
</evidence>